<accession>A0A933LRM4</accession>
<proteinExistence type="predicted"/>
<evidence type="ECO:0000256" key="1">
    <source>
        <dbReference type="SAM" id="MobiDB-lite"/>
    </source>
</evidence>
<dbReference type="Proteomes" id="UP000772181">
    <property type="component" value="Unassembled WGS sequence"/>
</dbReference>
<name>A0A933LRM4_UNCTE</name>
<feature type="compositionally biased region" description="Basic and acidic residues" evidence="1">
    <location>
        <begin position="309"/>
        <end position="318"/>
    </location>
</feature>
<protein>
    <submittedName>
        <fullName evidence="2">Uncharacterized protein</fullName>
    </submittedName>
</protein>
<dbReference type="EMBL" id="JACQWF010000393">
    <property type="protein sequence ID" value="MBI4596492.1"/>
    <property type="molecule type" value="Genomic_DNA"/>
</dbReference>
<reference evidence="2" key="1">
    <citation type="submission" date="2020-07" db="EMBL/GenBank/DDBJ databases">
        <title>Huge and variable diversity of episymbiotic CPR bacteria and DPANN archaea in groundwater ecosystems.</title>
        <authorList>
            <person name="He C.Y."/>
            <person name="Keren R."/>
            <person name="Whittaker M."/>
            <person name="Farag I.F."/>
            <person name="Doudna J."/>
            <person name="Cate J.H.D."/>
            <person name="Banfield J.F."/>
        </authorList>
    </citation>
    <scope>NUCLEOTIDE SEQUENCE</scope>
    <source>
        <strain evidence="2">NC_groundwater_1482_Ag_S-0.65um_47_24</strain>
    </source>
</reference>
<dbReference type="AlphaFoldDB" id="A0A933LRM4"/>
<comment type="caution">
    <text evidence="2">The sequence shown here is derived from an EMBL/GenBank/DDBJ whole genome shotgun (WGS) entry which is preliminary data.</text>
</comment>
<evidence type="ECO:0000313" key="2">
    <source>
        <dbReference type="EMBL" id="MBI4596492.1"/>
    </source>
</evidence>
<feature type="region of interest" description="Disordered" evidence="1">
    <location>
        <begin position="309"/>
        <end position="334"/>
    </location>
</feature>
<sequence length="334" mass="38874">MRQLLVECSDPGLVVTLEEEFEHVLKNVDFEVARGLQSQFAELAHELGREFEELWRGFHLEVTNDGNDFPPSFGNRDTVDEEKVKVLVARAQEKGIGRFSIRDTLLLPQGGPTPETRDQFIHDLADAIRYSSWYEIQCDRRPLTFPESMERNRQQIMEEYVYPDLRRRAQEPMVGYKWVQESIERLRKSLEEADTRSQAVMEYELSRIDPAQVELEDKVHWAVLACSLGREVEKWFTACAKELPHIYQRAALIAELWGSFRSVGRARPFLQERFKELIEESAALYTDDARQAMRQVYDELCQSPWDRRSGLLDKKEEGPENETPDSKNAGIDDD</sequence>
<evidence type="ECO:0000313" key="3">
    <source>
        <dbReference type="Proteomes" id="UP000772181"/>
    </source>
</evidence>
<organism evidence="2 3">
    <name type="scientific">Tectimicrobiota bacterium</name>
    <dbReference type="NCBI Taxonomy" id="2528274"/>
    <lineage>
        <taxon>Bacteria</taxon>
        <taxon>Pseudomonadati</taxon>
        <taxon>Nitrospinota/Tectimicrobiota group</taxon>
        <taxon>Candidatus Tectimicrobiota</taxon>
    </lineage>
</organism>
<gene>
    <name evidence="2" type="ORF">HY730_08980</name>
</gene>